<dbReference type="Pfam" id="PF07729">
    <property type="entry name" value="FCD"/>
    <property type="match status" value="1"/>
</dbReference>
<dbReference type="AlphaFoldDB" id="A0A2S2CV97"/>
<feature type="domain" description="HTH gntR-type" evidence="4">
    <location>
        <begin position="4"/>
        <end position="70"/>
    </location>
</feature>
<dbReference type="Pfam" id="PF00392">
    <property type="entry name" value="GntR"/>
    <property type="match status" value="1"/>
</dbReference>
<name>A0A2S2CV97_9PROT</name>
<dbReference type="PRINTS" id="PR00035">
    <property type="entry name" value="HTHGNTR"/>
</dbReference>
<dbReference type="PANTHER" id="PTHR43537">
    <property type="entry name" value="TRANSCRIPTIONAL REGULATOR, GNTR FAMILY"/>
    <property type="match status" value="1"/>
</dbReference>
<dbReference type="InterPro" id="IPR011711">
    <property type="entry name" value="GntR_C"/>
</dbReference>
<dbReference type="GO" id="GO:0003700">
    <property type="term" value="F:DNA-binding transcription factor activity"/>
    <property type="evidence" value="ECO:0007669"/>
    <property type="project" value="InterPro"/>
</dbReference>
<evidence type="ECO:0000256" key="1">
    <source>
        <dbReference type="ARBA" id="ARBA00023015"/>
    </source>
</evidence>
<organism evidence="5 6">
    <name type="scientific">Azospirillum thermophilum</name>
    <dbReference type="NCBI Taxonomy" id="2202148"/>
    <lineage>
        <taxon>Bacteria</taxon>
        <taxon>Pseudomonadati</taxon>
        <taxon>Pseudomonadota</taxon>
        <taxon>Alphaproteobacteria</taxon>
        <taxon>Rhodospirillales</taxon>
        <taxon>Azospirillaceae</taxon>
        <taxon>Azospirillum</taxon>
    </lineage>
</organism>
<keyword evidence="6" id="KW-1185">Reference proteome</keyword>
<accession>A0A2S2CV97</accession>
<keyword evidence="1" id="KW-0805">Transcription regulation</keyword>
<dbReference type="CDD" id="cd07377">
    <property type="entry name" value="WHTH_GntR"/>
    <property type="match status" value="1"/>
</dbReference>
<dbReference type="InterPro" id="IPR036390">
    <property type="entry name" value="WH_DNA-bd_sf"/>
</dbReference>
<gene>
    <name evidence="5" type="ORF">DEW08_20170</name>
</gene>
<dbReference type="Gene3D" id="1.20.120.530">
    <property type="entry name" value="GntR ligand-binding domain-like"/>
    <property type="match status" value="1"/>
</dbReference>
<dbReference type="SMART" id="SM00895">
    <property type="entry name" value="FCD"/>
    <property type="match status" value="1"/>
</dbReference>
<dbReference type="SMART" id="SM00345">
    <property type="entry name" value="HTH_GNTR"/>
    <property type="match status" value="1"/>
</dbReference>
<reference evidence="6" key="1">
    <citation type="submission" date="2018-05" db="EMBL/GenBank/DDBJ databases">
        <title>Azospirillum thermophila sp. nov., a novel isolated from hot spring.</title>
        <authorList>
            <person name="Zhao Z."/>
        </authorList>
    </citation>
    <scope>NUCLEOTIDE SEQUENCE [LARGE SCALE GENOMIC DNA]</scope>
    <source>
        <strain evidence="6">CFH 70021</strain>
    </source>
</reference>
<dbReference type="OrthoDB" id="9812645at2"/>
<dbReference type="SUPFAM" id="SSF46785">
    <property type="entry name" value="Winged helix' DNA-binding domain"/>
    <property type="match status" value="1"/>
</dbReference>
<dbReference type="PROSITE" id="PS50949">
    <property type="entry name" value="HTH_GNTR"/>
    <property type="match status" value="1"/>
</dbReference>
<proteinExistence type="predicted"/>
<dbReference type="InterPro" id="IPR000524">
    <property type="entry name" value="Tscrpt_reg_HTH_GntR"/>
</dbReference>
<dbReference type="EMBL" id="CP029354">
    <property type="protein sequence ID" value="AWK88399.1"/>
    <property type="molecule type" value="Genomic_DNA"/>
</dbReference>
<dbReference type="Proteomes" id="UP000245629">
    <property type="component" value="Chromosome 3"/>
</dbReference>
<evidence type="ECO:0000259" key="4">
    <source>
        <dbReference type="PROSITE" id="PS50949"/>
    </source>
</evidence>
<dbReference type="PANTHER" id="PTHR43537:SF5">
    <property type="entry name" value="UXU OPERON TRANSCRIPTIONAL REGULATOR"/>
    <property type="match status" value="1"/>
</dbReference>
<evidence type="ECO:0000256" key="2">
    <source>
        <dbReference type="ARBA" id="ARBA00023125"/>
    </source>
</evidence>
<dbReference type="SUPFAM" id="SSF48008">
    <property type="entry name" value="GntR ligand-binding domain-like"/>
    <property type="match status" value="1"/>
</dbReference>
<evidence type="ECO:0000313" key="5">
    <source>
        <dbReference type="EMBL" id="AWK88399.1"/>
    </source>
</evidence>
<protein>
    <submittedName>
        <fullName evidence="5">FadR family transcriptional regulator</fullName>
    </submittedName>
</protein>
<dbReference type="KEGG" id="azz:DEW08_20170"/>
<evidence type="ECO:0000313" key="6">
    <source>
        <dbReference type="Proteomes" id="UP000245629"/>
    </source>
</evidence>
<dbReference type="GO" id="GO:0003677">
    <property type="term" value="F:DNA binding"/>
    <property type="evidence" value="ECO:0007669"/>
    <property type="project" value="UniProtKB-KW"/>
</dbReference>
<keyword evidence="3" id="KW-0804">Transcription</keyword>
<evidence type="ECO:0000256" key="3">
    <source>
        <dbReference type="ARBA" id="ARBA00023163"/>
    </source>
</evidence>
<dbReference type="InterPro" id="IPR008920">
    <property type="entry name" value="TF_FadR/GntR_C"/>
</dbReference>
<dbReference type="InterPro" id="IPR036388">
    <property type="entry name" value="WH-like_DNA-bd_sf"/>
</dbReference>
<sequence>MTGISTVKAIFEELRKEIPERYRPGDMLPNERLLAERFSVSRNTIREVIIFLEAYGLVEKTKRGSRVSKPDIEAMFRVIDQCFDRSIKTCREVLQFRRIIETGIMHDVVDLITDAEVDNLERLADDLERQLTVREAAEADFRFHAAIVAASRNTMLQKMYQAMSQAMIYYLEIGKSNVTIAPATVNYHREIVAALRERSHSRALAASNAHYGFSESVFNQETYPMHATATDSKGHR</sequence>
<dbReference type="Gene3D" id="1.10.10.10">
    <property type="entry name" value="Winged helix-like DNA-binding domain superfamily/Winged helix DNA-binding domain"/>
    <property type="match status" value="1"/>
</dbReference>
<keyword evidence="2" id="KW-0238">DNA-binding</keyword>
<dbReference type="RefSeq" id="WP_109330634.1">
    <property type="nucleotide sequence ID" value="NZ_CP029354.1"/>
</dbReference>